<name>A0AAW2HHG4_9NEOP</name>
<dbReference type="PANTHER" id="PTHR21179:SF1">
    <property type="entry name" value="KAZ1-TYPE SERINE PROTEASE INHIBITOR-LIKE PROTEIN TYPE EPSILON-RELATED"/>
    <property type="match status" value="1"/>
</dbReference>
<comment type="caution">
    <text evidence="3">The sequence shown here is derived from an EMBL/GenBank/DDBJ whole genome shotgun (WGS) entry which is preliminary data.</text>
</comment>
<dbReference type="Gene3D" id="3.30.60.30">
    <property type="match status" value="1"/>
</dbReference>
<feature type="domain" description="Kazal-like" evidence="2">
    <location>
        <begin position="116"/>
        <end position="169"/>
    </location>
</feature>
<proteinExistence type="predicted"/>
<feature type="chain" id="PRO_5043598542" description="Kazal-like domain-containing protein" evidence="1">
    <location>
        <begin position="20"/>
        <end position="190"/>
    </location>
</feature>
<dbReference type="CDD" id="cd00104">
    <property type="entry name" value="KAZAL_FS"/>
    <property type="match status" value="1"/>
</dbReference>
<sequence>MHATLTELILLLAVGGALSRQTRPQDVIWFPIEDIKGGYESTLGEVYVTKAPNDWLRGRIERTERYYRHVNNDDYGANNLAKTFWETEATPPPVVQRLSSASEPIVFPEEFPNESPEISEDCLKNCPQTFQYNPVCGSDFLNYHNIAALKCAQLCGKSVRFAHYGICGRSLPGIFVPSPRRPRQTTPWPW</sequence>
<dbReference type="PANTHER" id="PTHR21179">
    <property type="entry name" value="SERINE-TYPE ENDOPEPTIDASE INHIBITOR"/>
    <property type="match status" value="1"/>
</dbReference>
<reference evidence="3" key="1">
    <citation type="journal article" date="2024" name="Gigascience">
        <title>Chromosome-level genome of the poultry shaft louse Menopon gallinae provides insight into the host-switching and adaptive evolution of parasitic lice.</title>
        <authorList>
            <person name="Xu Y."/>
            <person name="Ma L."/>
            <person name="Liu S."/>
            <person name="Liang Y."/>
            <person name="Liu Q."/>
            <person name="He Z."/>
            <person name="Tian L."/>
            <person name="Duan Y."/>
            <person name="Cai W."/>
            <person name="Li H."/>
            <person name="Song F."/>
        </authorList>
    </citation>
    <scope>NUCLEOTIDE SEQUENCE</scope>
    <source>
        <strain evidence="3">Cailab_2023a</strain>
    </source>
</reference>
<feature type="signal peptide" evidence="1">
    <location>
        <begin position="1"/>
        <end position="19"/>
    </location>
</feature>
<dbReference type="EMBL" id="JARGDH010000004">
    <property type="protein sequence ID" value="KAL0269339.1"/>
    <property type="molecule type" value="Genomic_DNA"/>
</dbReference>
<dbReference type="GO" id="GO:0004867">
    <property type="term" value="F:serine-type endopeptidase inhibitor activity"/>
    <property type="evidence" value="ECO:0007669"/>
    <property type="project" value="InterPro"/>
</dbReference>
<evidence type="ECO:0000313" key="3">
    <source>
        <dbReference type="EMBL" id="KAL0269339.1"/>
    </source>
</evidence>
<gene>
    <name evidence="3" type="ORF">PYX00_007109</name>
</gene>
<dbReference type="InterPro" id="IPR036058">
    <property type="entry name" value="Kazal_dom_sf"/>
</dbReference>
<evidence type="ECO:0000259" key="2">
    <source>
        <dbReference type="PROSITE" id="PS51465"/>
    </source>
</evidence>
<dbReference type="SMART" id="SM00280">
    <property type="entry name" value="KAZAL"/>
    <property type="match status" value="1"/>
</dbReference>
<accession>A0AAW2HHG4</accession>
<keyword evidence="1" id="KW-0732">Signal</keyword>
<evidence type="ECO:0000256" key="1">
    <source>
        <dbReference type="SAM" id="SignalP"/>
    </source>
</evidence>
<dbReference type="PROSITE" id="PS51465">
    <property type="entry name" value="KAZAL_2"/>
    <property type="match status" value="1"/>
</dbReference>
<protein>
    <recommendedName>
        <fullName evidence="2">Kazal-like domain-containing protein</fullName>
    </recommendedName>
</protein>
<dbReference type="InterPro" id="IPR039932">
    <property type="entry name" value="Spink4-like"/>
</dbReference>
<dbReference type="SUPFAM" id="SSF100895">
    <property type="entry name" value="Kazal-type serine protease inhibitors"/>
    <property type="match status" value="1"/>
</dbReference>
<dbReference type="AlphaFoldDB" id="A0AAW2HHG4"/>
<dbReference type="InterPro" id="IPR002350">
    <property type="entry name" value="Kazal_dom"/>
</dbReference>
<organism evidence="3">
    <name type="scientific">Menopon gallinae</name>
    <name type="common">poultry shaft louse</name>
    <dbReference type="NCBI Taxonomy" id="328185"/>
    <lineage>
        <taxon>Eukaryota</taxon>
        <taxon>Metazoa</taxon>
        <taxon>Ecdysozoa</taxon>
        <taxon>Arthropoda</taxon>
        <taxon>Hexapoda</taxon>
        <taxon>Insecta</taxon>
        <taxon>Pterygota</taxon>
        <taxon>Neoptera</taxon>
        <taxon>Paraneoptera</taxon>
        <taxon>Psocodea</taxon>
        <taxon>Troctomorpha</taxon>
        <taxon>Phthiraptera</taxon>
        <taxon>Amblycera</taxon>
        <taxon>Menoponidae</taxon>
        <taxon>Menopon</taxon>
    </lineage>
</organism>